<organism evidence="2 3">
    <name type="scientific">Cynara cardunculus var. scolymus</name>
    <name type="common">Globe artichoke</name>
    <name type="synonym">Cynara scolymus</name>
    <dbReference type="NCBI Taxonomy" id="59895"/>
    <lineage>
        <taxon>Eukaryota</taxon>
        <taxon>Viridiplantae</taxon>
        <taxon>Streptophyta</taxon>
        <taxon>Embryophyta</taxon>
        <taxon>Tracheophyta</taxon>
        <taxon>Spermatophyta</taxon>
        <taxon>Magnoliopsida</taxon>
        <taxon>eudicotyledons</taxon>
        <taxon>Gunneridae</taxon>
        <taxon>Pentapetalae</taxon>
        <taxon>asterids</taxon>
        <taxon>campanulids</taxon>
        <taxon>Asterales</taxon>
        <taxon>Asteraceae</taxon>
        <taxon>Carduoideae</taxon>
        <taxon>Cardueae</taxon>
        <taxon>Carduinae</taxon>
        <taxon>Cynara</taxon>
    </lineage>
</organism>
<accession>A0A103XVF8</accession>
<dbReference type="Proteomes" id="UP000243975">
    <property type="component" value="Unassembled WGS sequence"/>
</dbReference>
<gene>
    <name evidence="2" type="ORF">Ccrd_000268</name>
</gene>
<feature type="region of interest" description="Disordered" evidence="1">
    <location>
        <begin position="150"/>
        <end position="177"/>
    </location>
</feature>
<reference evidence="2 3" key="1">
    <citation type="journal article" date="2016" name="Sci. Rep.">
        <title>The genome sequence of the outbreeding globe artichoke constructed de novo incorporating a phase-aware low-pass sequencing strategy of F1 progeny.</title>
        <authorList>
            <person name="Scaglione D."/>
            <person name="Reyes-Chin-Wo S."/>
            <person name="Acquadro A."/>
            <person name="Froenicke L."/>
            <person name="Portis E."/>
            <person name="Beitel C."/>
            <person name="Tirone M."/>
            <person name="Mauro R."/>
            <person name="Lo Monaco A."/>
            <person name="Mauromicale G."/>
            <person name="Faccioli P."/>
            <person name="Cattivelli L."/>
            <person name="Rieseberg L."/>
            <person name="Michelmore R."/>
            <person name="Lanteri S."/>
        </authorList>
    </citation>
    <scope>NUCLEOTIDE SEQUENCE [LARGE SCALE GENOMIC DNA]</scope>
    <source>
        <strain evidence="2">2C</strain>
    </source>
</reference>
<dbReference type="EMBL" id="LEKV01003824">
    <property type="protein sequence ID" value="KVH97605.1"/>
    <property type="molecule type" value="Genomic_DNA"/>
</dbReference>
<evidence type="ECO:0000313" key="2">
    <source>
        <dbReference type="EMBL" id="KVH97605.1"/>
    </source>
</evidence>
<protein>
    <submittedName>
        <fullName evidence="2">Uncharacterized protein</fullName>
    </submittedName>
</protein>
<evidence type="ECO:0000313" key="3">
    <source>
        <dbReference type="Proteomes" id="UP000243975"/>
    </source>
</evidence>
<name>A0A103XVF8_CYNCS</name>
<dbReference type="AlphaFoldDB" id="A0A103XVF8"/>
<proteinExistence type="predicted"/>
<keyword evidence="3" id="KW-1185">Reference proteome</keyword>
<dbReference type="Gramene" id="KVH97605">
    <property type="protein sequence ID" value="KVH97605"/>
    <property type="gene ID" value="Ccrd_000268"/>
</dbReference>
<comment type="caution">
    <text evidence="2">The sequence shown here is derived from an EMBL/GenBank/DDBJ whole genome shotgun (WGS) entry which is preliminary data.</text>
</comment>
<feature type="compositionally biased region" description="Basic and acidic residues" evidence="1">
    <location>
        <begin position="166"/>
        <end position="177"/>
    </location>
</feature>
<sequence>MTMGEKEVAPNEDTYKTLVDGLCQDARLNHVKVVICCLYKRGETSKGIELLETPIFVAAGSPFSNGLWPNCFNYMAAYHYGQNLFFSISLEQKGFCVGISRSDKAELWMVLVAESDWLVLKSGWFLIPVQSFGLRWPEAKLKPDNKIGVPQKSKARINNNKRSKIKKEARGTKSNREARGIKTNLNQWCT</sequence>
<feature type="compositionally biased region" description="Basic residues" evidence="1">
    <location>
        <begin position="153"/>
        <end position="165"/>
    </location>
</feature>
<evidence type="ECO:0000256" key="1">
    <source>
        <dbReference type="SAM" id="MobiDB-lite"/>
    </source>
</evidence>